<accession>A0AAE0DNJ3</accession>
<evidence type="ECO:0000313" key="2">
    <source>
        <dbReference type="EMBL" id="KAK3176609.1"/>
    </source>
</evidence>
<evidence type="ECO:0000313" key="3">
    <source>
        <dbReference type="Proteomes" id="UP001276659"/>
    </source>
</evidence>
<organism evidence="2 3">
    <name type="scientific">Lepraria neglecta</name>
    <dbReference type="NCBI Taxonomy" id="209136"/>
    <lineage>
        <taxon>Eukaryota</taxon>
        <taxon>Fungi</taxon>
        <taxon>Dikarya</taxon>
        <taxon>Ascomycota</taxon>
        <taxon>Pezizomycotina</taxon>
        <taxon>Lecanoromycetes</taxon>
        <taxon>OSLEUM clade</taxon>
        <taxon>Lecanoromycetidae</taxon>
        <taxon>Lecanorales</taxon>
        <taxon>Lecanorineae</taxon>
        <taxon>Stereocaulaceae</taxon>
        <taxon>Lepraria</taxon>
    </lineage>
</organism>
<dbReference type="AlphaFoldDB" id="A0AAE0DNJ3"/>
<proteinExistence type="predicted"/>
<dbReference type="InterPro" id="IPR036291">
    <property type="entry name" value="NAD(P)-bd_dom_sf"/>
</dbReference>
<dbReference type="InterPro" id="IPR008030">
    <property type="entry name" value="NmrA-like"/>
</dbReference>
<dbReference type="PANTHER" id="PTHR43162:SF1">
    <property type="entry name" value="PRESTALK A DIFFERENTIATION PROTEIN A"/>
    <property type="match status" value="1"/>
</dbReference>
<name>A0AAE0DNJ3_9LECA</name>
<feature type="domain" description="NmrA-like" evidence="1">
    <location>
        <begin position="7"/>
        <end position="245"/>
    </location>
</feature>
<reference evidence="2" key="1">
    <citation type="submission" date="2022-11" db="EMBL/GenBank/DDBJ databases">
        <title>Chromosomal genome sequence assembly and mating type (MAT) locus characterization of the leprose asexual lichenized fungus Lepraria neglecta (Nyl.) Erichsen.</title>
        <authorList>
            <person name="Allen J.L."/>
            <person name="Pfeffer B."/>
        </authorList>
    </citation>
    <scope>NUCLEOTIDE SEQUENCE</scope>
    <source>
        <strain evidence="2">Allen 5258</strain>
    </source>
</reference>
<dbReference type="Proteomes" id="UP001276659">
    <property type="component" value="Unassembled WGS sequence"/>
</dbReference>
<dbReference type="Gene3D" id="3.40.50.720">
    <property type="entry name" value="NAD(P)-binding Rossmann-like Domain"/>
    <property type="match status" value="1"/>
</dbReference>
<evidence type="ECO:0000259" key="1">
    <source>
        <dbReference type="Pfam" id="PF05368"/>
    </source>
</evidence>
<dbReference type="PANTHER" id="PTHR43162">
    <property type="match status" value="1"/>
</dbReference>
<keyword evidence="3" id="KW-1185">Reference proteome</keyword>
<protein>
    <recommendedName>
        <fullName evidence="1">NmrA-like domain-containing protein</fullName>
    </recommendedName>
</protein>
<gene>
    <name evidence="2" type="ORF">OEA41_007932</name>
</gene>
<dbReference type="Pfam" id="PF05368">
    <property type="entry name" value="NmrA"/>
    <property type="match status" value="1"/>
</dbReference>
<dbReference type="SUPFAM" id="SSF51735">
    <property type="entry name" value="NAD(P)-binding Rossmann-fold domains"/>
    <property type="match status" value="1"/>
</dbReference>
<sequence>MPADFQNDLILVTCANGKQCSQLIPFLLPRWKRLRLAVKSESSRQTLLEKYGPTWQSNLVSNVEVVSADLALPDDCKRICEGVMAVYHVGPGFHPRETEIGYNMIDAAESHGVSHFIYSSVLHPSLRKLMNHDCKRYVEEYLIESGLPYTILQPSHFMDMFPIQKLLSEEDPTYIARWDPDVKFSYTSLHDLGDAATRILEQREEHFWATYQMVSTSLPMGYREVCELASKVMGKEIRVETMPFQKTMEGEGEAEGMLGLPPGEHERDGIQRMLLYYEYRGLVASTNVMRWILGREPTNWDDWIRGKMREEGR</sequence>
<comment type="caution">
    <text evidence="2">The sequence shown here is derived from an EMBL/GenBank/DDBJ whole genome shotgun (WGS) entry which is preliminary data.</text>
</comment>
<dbReference type="EMBL" id="JASNWA010000004">
    <property type="protein sequence ID" value="KAK3176609.1"/>
    <property type="molecule type" value="Genomic_DNA"/>
</dbReference>
<dbReference type="InterPro" id="IPR051604">
    <property type="entry name" value="Ergot_Alk_Oxidoreductase"/>
</dbReference>